<dbReference type="Proteomes" id="UP000202085">
    <property type="component" value="Segment"/>
</dbReference>
<dbReference type="KEGG" id="vg:19735851"/>
<proteinExistence type="predicted"/>
<dbReference type="EMBL" id="KC013025">
    <property type="protein sequence ID" value="AFY98348.1"/>
    <property type="molecule type" value="Genomic_DNA"/>
</dbReference>
<sequence>MKKTGKAVTIMQRSTDATWEYYTMNVLIKNDVLKLDGTRFIDVVFLTEPNQLGYYPRQNDIIIDATNMENGYVISANYSRPANEAIGIMFLSKINDETYRFAPIMNLSENVYIPKGSYLPQVNLANAIMSVWNFLTGNNPYLKNNGSMTITSDITKTSNYSDNTESTIDTIFKNFIARLHGAWNIQFTYYIGETSPRVVVTGSAKNNTDNPNYFIDLKTTNVLEYVQQSRNADSETSMVFGYLEDGSMFGYYAYLDENFNVVTSQVPTNGIINIGATPRVAYASLQNNTLSELAESATSILKTSIYAIRSQMVMRLDGSPLFIGQNDSPFIGQYIRLANLEDNIVTSQLREINFTTNQAIVGDNDDITFGD</sequence>
<reference evidence="1 2" key="1">
    <citation type="journal article" date="2014" name="Int. J. Food Microbiol.">
        <title>Sequence and comparative analysis of Leuconostoc dairy bacteriophages.</title>
        <authorList>
            <person name="Kot W."/>
            <person name="Hansen L.H."/>
            <person name="Neve H."/>
            <person name="Hammer K."/>
            <person name="Jacobsen S."/>
            <person name="Pedersen P.D."/>
            <person name="Sorensen S.J."/>
            <person name="Heller K.J."/>
            <person name="Vogensen F.K."/>
        </authorList>
    </citation>
    <scope>NUCLEOTIDE SEQUENCE [LARGE SCALE GENOMIC DNA]</scope>
</reference>
<dbReference type="OrthoDB" id="2699at10239"/>
<organism evidence="1 2">
    <name type="scientific">Leuconostoc phage phiLN12</name>
    <dbReference type="NCBI Taxonomy" id="1262517"/>
    <lineage>
        <taxon>Viruses</taxon>
        <taxon>Duplodnaviria</taxon>
        <taxon>Heunggongvirae</taxon>
        <taxon>Uroviricota</taxon>
        <taxon>Caudoviricetes</taxon>
        <taxon>Mccleskeyvirinae</taxon>
        <taxon>Limdunavirus</taxon>
        <taxon>Limdunavirus LN12</taxon>
    </lineage>
</organism>
<name>A0A059PAV0_9CAUD</name>
<evidence type="ECO:0000313" key="1">
    <source>
        <dbReference type="EMBL" id="AFY98348.1"/>
    </source>
</evidence>
<accession>A0A059PAV0</accession>
<dbReference type="RefSeq" id="YP_009044739.1">
    <property type="nucleotide sequence ID" value="NC_024385.1"/>
</dbReference>
<keyword evidence="2" id="KW-1185">Reference proteome</keyword>
<dbReference type="GeneID" id="19735851"/>
<evidence type="ECO:0000313" key="2">
    <source>
        <dbReference type="Proteomes" id="UP000202085"/>
    </source>
</evidence>
<protein>
    <submittedName>
        <fullName evidence="1">Uncharacterized protein</fullName>
    </submittedName>
</protein>
<gene>
    <name evidence="1" type="ORF">phiLN12_020</name>
</gene>